<dbReference type="PATRIC" id="fig|146537.3.peg.7581"/>
<keyword evidence="2" id="KW-0472">Membrane</keyword>
<feature type="compositionally biased region" description="Basic and acidic residues" evidence="1">
    <location>
        <begin position="85"/>
        <end position="110"/>
    </location>
</feature>
<dbReference type="EMBL" id="DF968419">
    <property type="protein sequence ID" value="GAP52335.1"/>
    <property type="molecule type" value="Genomic_DNA"/>
</dbReference>
<feature type="transmembrane region" description="Helical" evidence="2">
    <location>
        <begin position="182"/>
        <end position="200"/>
    </location>
</feature>
<dbReference type="Pfam" id="PF11222">
    <property type="entry name" value="DUF3017"/>
    <property type="match status" value="1"/>
</dbReference>
<keyword evidence="4" id="KW-1185">Reference proteome</keyword>
<feature type="compositionally biased region" description="Low complexity" evidence="1">
    <location>
        <begin position="46"/>
        <end position="82"/>
    </location>
</feature>
<dbReference type="AlphaFoldDB" id="A0A0K8PWM0"/>
<evidence type="ECO:0000256" key="1">
    <source>
        <dbReference type="SAM" id="MobiDB-lite"/>
    </source>
</evidence>
<feature type="compositionally biased region" description="Low complexity" evidence="1">
    <location>
        <begin position="8"/>
        <end position="38"/>
    </location>
</feature>
<keyword evidence="2" id="KW-0812">Transmembrane</keyword>
<name>A0A0K8PWM0_STRAJ</name>
<evidence type="ECO:0000313" key="4">
    <source>
        <dbReference type="Proteomes" id="UP000053859"/>
    </source>
</evidence>
<feature type="transmembrane region" description="Helical" evidence="2">
    <location>
        <begin position="158"/>
        <end position="176"/>
    </location>
</feature>
<sequence length="254" mass="25475">MSAERDAGSAGSASGAGNAESASAGRSAQNGAGAEGAPAGRGGRDALGAPSAVPSAAGVSSGGSAQSGAGAQGTQAGRSAQAVQSERDAPGARDGDADPGVRVEGDDLTVRDPVSAPDAEGRPRRVTRRFPLFTKDTARPEGGGRAASGDAFAPARQWPVLAVLGLVGLGLLVTAFGQFRLGTLLIGIALLGGGAMRWLLPDVGMLAVRSRFTDIVTYGVMGLAIVLLAMMAQPDPWLQIPFLKDTLHFTVTSE</sequence>
<keyword evidence="2" id="KW-1133">Transmembrane helix</keyword>
<proteinExistence type="predicted"/>
<reference evidence="3" key="1">
    <citation type="journal article" date="2015" name="Genome Announc.">
        <title>Draft Genome Sequence of Thiostrepton-Producing Streptomyces azureus ATCC 14921.</title>
        <authorList>
            <person name="Sakihara K."/>
            <person name="Maeda J."/>
            <person name="Tashiro K."/>
            <person name="Fujino Y."/>
            <person name="Kuhara S."/>
            <person name="Ohshima T."/>
            <person name="Ogata S."/>
            <person name="Doi K."/>
        </authorList>
    </citation>
    <scope>NUCLEOTIDE SEQUENCE [LARGE SCALE GENOMIC DNA]</scope>
    <source>
        <strain evidence="3">ATCC14921</strain>
    </source>
</reference>
<feature type="transmembrane region" description="Helical" evidence="2">
    <location>
        <begin position="212"/>
        <end position="232"/>
    </location>
</feature>
<evidence type="ECO:0000256" key="2">
    <source>
        <dbReference type="SAM" id="Phobius"/>
    </source>
</evidence>
<dbReference type="Proteomes" id="UP000053859">
    <property type="component" value="Unassembled WGS sequence"/>
</dbReference>
<dbReference type="InterPro" id="IPR021385">
    <property type="entry name" value="DUF3017"/>
</dbReference>
<evidence type="ECO:0000313" key="3">
    <source>
        <dbReference type="EMBL" id="GAP52335.1"/>
    </source>
</evidence>
<feature type="region of interest" description="Disordered" evidence="1">
    <location>
        <begin position="1"/>
        <end position="127"/>
    </location>
</feature>
<protein>
    <submittedName>
        <fullName evidence="3">Integral membrane protein</fullName>
    </submittedName>
</protein>
<accession>A0A0K8PWM0</accession>
<gene>
    <name evidence="3" type="ORF">SAZU_7210</name>
</gene>
<organism evidence="3 4">
    <name type="scientific">Streptomyces azureus</name>
    <dbReference type="NCBI Taxonomy" id="146537"/>
    <lineage>
        <taxon>Bacteria</taxon>
        <taxon>Bacillati</taxon>
        <taxon>Actinomycetota</taxon>
        <taxon>Actinomycetes</taxon>
        <taxon>Kitasatosporales</taxon>
        <taxon>Streptomycetaceae</taxon>
        <taxon>Streptomyces</taxon>
    </lineage>
</organism>